<reference evidence="8 9" key="1">
    <citation type="submission" date="2012-08" db="EMBL/GenBank/DDBJ databases">
        <title>Whole genome shotgun sequence of Gordonia rhizosphera NBRC 16068.</title>
        <authorList>
            <person name="Takarada H."/>
            <person name="Isaki S."/>
            <person name="Hosoyama A."/>
            <person name="Tsuchikane K."/>
            <person name="Katsumata H."/>
            <person name="Baba S."/>
            <person name="Ohji S."/>
            <person name="Yamazaki S."/>
            <person name="Fujita N."/>
        </authorList>
    </citation>
    <scope>NUCLEOTIDE SEQUENCE [LARGE SCALE GENOMIC DNA]</scope>
    <source>
        <strain evidence="8 9">NBRC 16068</strain>
    </source>
</reference>
<sequence length="367" mass="39325">MVAAMVSYVAAMIRPIKPFEISVADLGLLSLFAWSGIILLANDGIPTFEKLWKLLWRVSLLGGIVAVIGIIQFVTKQPVVNLLQIPGLSENQVYAAVSVREGFTRPASTAVHPIEFGVVMSVILPIAVTCGIVLKDKYWLLRWLPALAIGAAIPLSISRTAIVGSAVAMLILLPSWTSRTRRWAIPVGLVFVVGLFLSVPGILGTISGLFTSISGDPSARSRTDSYAIAWDFIQTSPFVGRGFGTFLPAYWIFDNQYVNLMVETGIFGTLAMIALIMTALLVARRAARRSDDERVRHFGYALAASVGAGGCCMALYDLLAFPMSAGLLFLIVGLSGAIWRLQRESETGSVQANGPGGGNRVDAGHLT</sequence>
<evidence type="ECO:0000259" key="7">
    <source>
        <dbReference type="Pfam" id="PF04932"/>
    </source>
</evidence>
<evidence type="ECO:0000256" key="6">
    <source>
        <dbReference type="SAM" id="Phobius"/>
    </source>
</evidence>
<dbReference type="GO" id="GO:0016020">
    <property type="term" value="C:membrane"/>
    <property type="evidence" value="ECO:0007669"/>
    <property type="project" value="UniProtKB-SubCell"/>
</dbReference>
<gene>
    <name evidence="8" type="ORF">GORHZ_050_00020</name>
</gene>
<evidence type="ECO:0000256" key="3">
    <source>
        <dbReference type="ARBA" id="ARBA00022989"/>
    </source>
</evidence>
<feature type="transmembrane region" description="Helical" evidence="6">
    <location>
        <begin position="21"/>
        <end position="42"/>
    </location>
</feature>
<keyword evidence="9" id="KW-1185">Reference proteome</keyword>
<proteinExistence type="predicted"/>
<feature type="region of interest" description="Disordered" evidence="5">
    <location>
        <begin position="348"/>
        <end position="367"/>
    </location>
</feature>
<keyword evidence="2 6" id="KW-0812">Transmembrane</keyword>
<dbReference type="EMBL" id="BAHC01000050">
    <property type="protein sequence ID" value="GAB89085.1"/>
    <property type="molecule type" value="Genomic_DNA"/>
</dbReference>
<dbReference type="eggNOG" id="COG3307">
    <property type="taxonomic scope" value="Bacteria"/>
</dbReference>
<dbReference type="STRING" id="1108045.GORHZ_050_00020"/>
<evidence type="ECO:0000256" key="2">
    <source>
        <dbReference type="ARBA" id="ARBA00022692"/>
    </source>
</evidence>
<evidence type="ECO:0000256" key="5">
    <source>
        <dbReference type="SAM" id="MobiDB-lite"/>
    </source>
</evidence>
<dbReference type="AlphaFoldDB" id="K6VQ88"/>
<feature type="domain" description="O-antigen ligase-related" evidence="7">
    <location>
        <begin position="146"/>
        <end position="272"/>
    </location>
</feature>
<keyword evidence="4 6" id="KW-0472">Membrane</keyword>
<comment type="subcellular location">
    <subcellularLocation>
        <location evidence="1">Membrane</location>
        <topology evidence="1">Multi-pass membrane protein</topology>
    </subcellularLocation>
</comment>
<accession>K6VQ88</accession>
<organism evidence="8 9">
    <name type="scientific">Gordonia rhizosphera NBRC 16068</name>
    <dbReference type="NCBI Taxonomy" id="1108045"/>
    <lineage>
        <taxon>Bacteria</taxon>
        <taxon>Bacillati</taxon>
        <taxon>Actinomycetota</taxon>
        <taxon>Actinomycetes</taxon>
        <taxon>Mycobacteriales</taxon>
        <taxon>Gordoniaceae</taxon>
        <taxon>Gordonia</taxon>
    </lineage>
</organism>
<dbReference type="PANTHER" id="PTHR37422">
    <property type="entry name" value="TEICHURONIC ACID BIOSYNTHESIS PROTEIN TUAE"/>
    <property type="match status" value="1"/>
</dbReference>
<dbReference type="PANTHER" id="PTHR37422:SF23">
    <property type="entry name" value="TEICHURONIC ACID BIOSYNTHESIS PROTEIN TUAE"/>
    <property type="match status" value="1"/>
</dbReference>
<feature type="transmembrane region" description="Helical" evidence="6">
    <location>
        <begin position="183"/>
        <end position="211"/>
    </location>
</feature>
<name>K6VQ88_9ACTN</name>
<dbReference type="InterPro" id="IPR007016">
    <property type="entry name" value="O-antigen_ligase-rel_domated"/>
</dbReference>
<feature type="transmembrane region" description="Helical" evidence="6">
    <location>
        <begin position="54"/>
        <end position="74"/>
    </location>
</feature>
<dbReference type="Proteomes" id="UP000008363">
    <property type="component" value="Unassembled WGS sequence"/>
</dbReference>
<comment type="caution">
    <text evidence="8">The sequence shown here is derived from an EMBL/GenBank/DDBJ whole genome shotgun (WGS) entry which is preliminary data.</text>
</comment>
<keyword evidence="3 6" id="KW-1133">Transmembrane helix</keyword>
<feature type="transmembrane region" description="Helical" evidence="6">
    <location>
        <begin position="116"/>
        <end position="134"/>
    </location>
</feature>
<evidence type="ECO:0000256" key="4">
    <source>
        <dbReference type="ARBA" id="ARBA00023136"/>
    </source>
</evidence>
<evidence type="ECO:0000313" key="8">
    <source>
        <dbReference type="EMBL" id="GAB89085.1"/>
    </source>
</evidence>
<feature type="transmembrane region" description="Helical" evidence="6">
    <location>
        <begin position="295"/>
        <end position="316"/>
    </location>
</feature>
<feature type="transmembrane region" description="Helical" evidence="6">
    <location>
        <begin position="146"/>
        <end position="171"/>
    </location>
</feature>
<evidence type="ECO:0000313" key="9">
    <source>
        <dbReference type="Proteomes" id="UP000008363"/>
    </source>
</evidence>
<feature type="transmembrane region" description="Helical" evidence="6">
    <location>
        <begin position="265"/>
        <end position="283"/>
    </location>
</feature>
<dbReference type="InterPro" id="IPR051533">
    <property type="entry name" value="WaaL-like"/>
</dbReference>
<dbReference type="Pfam" id="PF04932">
    <property type="entry name" value="Wzy_C"/>
    <property type="match status" value="1"/>
</dbReference>
<protein>
    <recommendedName>
        <fullName evidence="7">O-antigen ligase-related domain-containing protein</fullName>
    </recommendedName>
</protein>
<feature type="transmembrane region" description="Helical" evidence="6">
    <location>
        <begin position="322"/>
        <end position="341"/>
    </location>
</feature>
<evidence type="ECO:0000256" key="1">
    <source>
        <dbReference type="ARBA" id="ARBA00004141"/>
    </source>
</evidence>